<dbReference type="STRING" id="616990.IV54_GL000148"/>
<accession>A0A0R2LQ87</accession>
<keyword evidence="2" id="KW-1185">Reference proteome</keyword>
<organism evidence="1 2">
    <name type="scientific">Levilactobacillus paucivorans</name>
    <dbReference type="NCBI Taxonomy" id="616990"/>
    <lineage>
        <taxon>Bacteria</taxon>
        <taxon>Bacillati</taxon>
        <taxon>Bacillota</taxon>
        <taxon>Bacilli</taxon>
        <taxon>Lactobacillales</taxon>
        <taxon>Lactobacillaceae</taxon>
        <taxon>Levilactobacillus</taxon>
    </lineage>
</organism>
<dbReference type="EMBL" id="JQCA01000076">
    <property type="protein sequence ID" value="KRO03494.1"/>
    <property type="molecule type" value="Genomic_DNA"/>
</dbReference>
<gene>
    <name evidence="1" type="ORF">IV54_GL000148</name>
</gene>
<reference evidence="1 2" key="1">
    <citation type="journal article" date="2015" name="Genome Announc.">
        <title>Expanding the biotechnology potential of lactobacilli through comparative genomics of 213 strains and associated genera.</title>
        <authorList>
            <person name="Sun Z."/>
            <person name="Harris H.M."/>
            <person name="McCann A."/>
            <person name="Guo C."/>
            <person name="Argimon S."/>
            <person name="Zhang W."/>
            <person name="Yang X."/>
            <person name="Jeffery I.B."/>
            <person name="Cooney J.C."/>
            <person name="Kagawa T.F."/>
            <person name="Liu W."/>
            <person name="Song Y."/>
            <person name="Salvetti E."/>
            <person name="Wrobel A."/>
            <person name="Rasinkangas P."/>
            <person name="Parkhill J."/>
            <person name="Rea M.C."/>
            <person name="O'Sullivan O."/>
            <person name="Ritari J."/>
            <person name="Douillard F.P."/>
            <person name="Paul Ross R."/>
            <person name="Yang R."/>
            <person name="Briner A.E."/>
            <person name="Felis G.E."/>
            <person name="de Vos W.M."/>
            <person name="Barrangou R."/>
            <person name="Klaenhammer T.R."/>
            <person name="Caufield P.W."/>
            <person name="Cui Y."/>
            <person name="Zhang H."/>
            <person name="O'Toole P.W."/>
        </authorList>
    </citation>
    <scope>NUCLEOTIDE SEQUENCE [LARGE SCALE GENOMIC DNA]</scope>
    <source>
        <strain evidence="1 2">DSM 22467</strain>
    </source>
</reference>
<dbReference type="PATRIC" id="fig|616990.3.peg.157"/>
<evidence type="ECO:0000313" key="1">
    <source>
        <dbReference type="EMBL" id="KRO03494.1"/>
    </source>
</evidence>
<comment type="caution">
    <text evidence="1">The sequence shown here is derived from an EMBL/GenBank/DDBJ whole genome shotgun (WGS) entry which is preliminary data.</text>
</comment>
<dbReference type="AlphaFoldDB" id="A0A0R2LQ87"/>
<evidence type="ECO:0000313" key="2">
    <source>
        <dbReference type="Proteomes" id="UP000051906"/>
    </source>
</evidence>
<dbReference type="OrthoDB" id="2291410at2"/>
<dbReference type="RefSeq" id="WP_057878750.1">
    <property type="nucleotide sequence ID" value="NZ_JQCA01000076.1"/>
</dbReference>
<dbReference type="Proteomes" id="UP000051906">
    <property type="component" value="Unassembled WGS sequence"/>
</dbReference>
<sequence length="138" mass="15217">MSKFTKLIAIIAVTLGVAGGVITTTNPVTASANTKFRYYKNVKNQTYKIKTKKADIYSNGKLKIKSTFWLGAFGEKGEYVLITYSSHVTQNGKKAVYYKFKNAAGFTGWVRSSALKKAKAPKSVTNLLKKVKAHKAEL</sequence>
<proteinExistence type="predicted"/>
<name>A0A0R2LQ87_9LACO</name>
<protein>
    <submittedName>
        <fullName evidence="1">Uncharacterized protein</fullName>
    </submittedName>
</protein>